<dbReference type="Gene3D" id="3.40.50.10090">
    <property type="match status" value="2"/>
</dbReference>
<dbReference type="Pfam" id="PF02602">
    <property type="entry name" value="HEM4"/>
    <property type="match status" value="1"/>
</dbReference>
<gene>
    <name evidence="2" type="ORF">AW171_hschr275</name>
</gene>
<keyword evidence="3" id="KW-1185">Reference proteome</keyword>
<dbReference type="UniPathway" id="UPA00251">
    <property type="reaction ID" value="UER00320"/>
</dbReference>
<reference evidence="2 3" key="1">
    <citation type="submission" date="2016-01" db="EMBL/GenBank/DDBJ databases">
        <title>Genome sequence of the yeast Holleya sinecauda.</title>
        <authorList>
            <person name="Dietrich F.S."/>
        </authorList>
    </citation>
    <scope>NUCLEOTIDE SEQUENCE [LARGE SCALE GENOMIC DNA]</scope>
    <source>
        <strain evidence="2 3">ATCC 58844</strain>
    </source>
</reference>
<sequence>MKRVILLKNKAEDSDIYQVHFEQNGWQPIFVPLLKHTHVPNDILSIIRDQQQFPKVKHLVVSSQRAVQCLVEEVIPVISESEKTQLLNKTVYTVGPATQDFLVKSGFKDVRGGKETGNGSLLAEFIIDELSPGCPAAFQDPILLLVGEIRKDIIPKRLTEAGFKVSEIVTYKTEELGGNLRRFQELFQEDDWVVFFSPQGTSEIVEILKGLKAKVASIGPTTKQYLVKAGLPPHVVSHKPEPKSLCDAITNF</sequence>
<feature type="domain" description="Tetrapyrrole biosynthesis uroporphyrinogen III synthase" evidence="1">
    <location>
        <begin position="18"/>
        <end position="246"/>
    </location>
</feature>
<dbReference type="GO" id="GO:0006782">
    <property type="term" value="P:protoporphyrinogen IX biosynthetic process"/>
    <property type="evidence" value="ECO:0007669"/>
    <property type="project" value="UniProtKB-UniPathway"/>
</dbReference>
<dbReference type="SUPFAM" id="SSF69618">
    <property type="entry name" value="HemD-like"/>
    <property type="match status" value="1"/>
</dbReference>
<evidence type="ECO:0000259" key="1">
    <source>
        <dbReference type="Pfam" id="PF02602"/>
    </source>
</evidence>
<dbReference type="AlphaFoldDB" id="A0A120K0P7"/>
<evidence type="ECO:0000313" key="3">
    <source>
        <dbReference type="Proteomes" id="UP000243052"/>
    </source>
</evidence>
<dbReference type="EMBL" id="CP014242">
    <property type="protein sequence ID" value="AMD18569.1"/>
    <property type="molecule type" value="Genomic_DNA"/>
</dbReference>
<dbReference type="InterPro" id="IPR003754">
    <property type="entry name" value="4pyrrol_synth_uPrphyn_synth"/>
</dbReference>
<dbReference type="InterPro" id="IPR039793">
    <property type="entry name" value="UROS/Hem4"/>
</dbReference>
<dbReference type="RefSeq" id="XP_017985565.1">
    <property type="nucleotide sequence ID" value="XM_018130339.1"/>
</dbReference>
<dbReference type="GO" id="GO:0004852">
    <property type="term" value="F:uroporphyrinogen-III synthase activity"/>
    <property type="evidence" value="ECO:0007669"/>
    <property type="project" value="InterPro"/>
</dbReference>
<organism evidence="2 3">
    <name type="scientific">Eremothecium sinecaudum</name>
    <dbReference type="NCBI Taxonomy" id="45286"/>
    <lineage>
        <taxon>Eukaryota</taxon>
        <taxon>Fungi</taxon>
        <taxon>Dikarya</taxon>
        <taxon>Ascomycota</taxon>
        <taxon>Saccharomycotina</taxon>
        <taxon>Saccharomycetes</taxon>
        <taxon>Saccharomycetales</taxon>
        <taxon>Saccharomycetaceae</taxon>
        <taxon>Eremothecium</taxon>
    </lineage>
</organism>
<dbReference type="PANTHER" id="PTHR12390">
    <property type="entry name" value="UROPORPHYRINOGEN III SYNTHASE"/>
    <property type="match status" value="1"/>
</dbReference>
<dbReference type="OrthoDB" id="5595751at2759"/>
<dbReference type="PANTHER" id="PTHR12390:SF0">
    <property type="entry name" value="UROPORPHYRINOGEN-III SYNTHASE"/>
    <property type="match status" value="1"/>
</dbReference>
<dbReference type="STRING" id="45286.A0A120K0P7"/>
<dbReference type="Proteomes" id="UP000243052">
    <property type="component" value="Chromosome ii"/>
</dbReference>
<dbReference type="GO" id="GO:0005829">
    <property type="term" value="C:cytosol"/>
    <property type="evidence" value="ECO:0007669"/>
    <property type="project" value="TreeGrafter"/>
</dbReference>
<accession>A0A120K0P7</accession>
<name>A0A120K0P7_9SACH</name>
<proteinExistence type="predicted"/>
<dbReference type="InterPro" id="IPR036108">
    <property type="entry name" value="4pyrrol_syn_uPrphyn_synt_sf"/>
</dbReference>
<dbReference type="GeneID" id="28722399"/>
<protein>
    <submittedName>
        <fullName evidence="2">HBL333Cp</fullName>
    </submittedName>
</protein>
<dbReference type="CDD" id="cd06578">
    <property type="entry name" value="HemD"/>
    <property type="match status" value="1"/>
</dbReference>
<evidence type="ECO:0000313" key="2">
    <source>
        <dbReference type="EMBL" id="AMD18569.1"/>
    </source>
</evidence>
<dbReference type="GO" id="GO:0006780">
    <property type="term" value="P:uroporphyrinogen III biosynthetic process"/>
    <property type="evidence" value="ECO:0007669"/>
    <property type="project" value="InterPro"/>
</dbReference>